<sequence>VTTVHMATLLTGPGGKRALSSNNLRLSAVACCCHLNRNLTLRFCHRFPIDLPGKQTEESDRKMW</sequence>
<reference evidence="1" key="3">
    <citation type="submission" date="2025-09" db="UniProtKB">
        <authorList>
            <consortium name="Ensembl"/>
        </authorList>
    </citation>
    <scope>IDENTIFICATION</scope>
</reference>
<reference evidence="1" key="2">
    <citation type="submission" date="2025-08" db="UniProtKB">
        <authorList>
            <consortium name="Ensembl"/>
        </authorList>
    </citation>
    <scope>IDENTIFICATION</scope>
</reference>
<protein>
    <submittedName>
        <fullName evidence="1">Uncharacterized protein</fullName>
    </submittedName>
</protein>
<proteinExistence type="predicted"/>
<evidence type="ECO:0000313" key="2">
    <source>
        <dbReference type="Proteomes" id="UP000472266"/>
    </source>
</evidence>
<dbReference type="InParanoid" id="A0A672U7P3"/>
<organism evidence="1 2">
    <name type="scientific">Strigops habroptila</name>
    <name type="common">Kakapo</name>
    <dbReference type="NCBI Taxonomy" id="2489341"/>
    <lineage>
        <taxon>Eukaryota</taxon>
        <taxon>Metazoa</taxon>
        <taxon>Chordata</taxon>
        <taxon>Craniata</taxon>
        <taxon>Vertebrata</taxon>
        <taxon>Euteleostomi</taxon>
        <taxon>Archelosauria</taxon>
        <taxon>Archosauria</taxon>
        <taxon>Dinosauria</taxon>
        <taxon>Saurischia</taxon>
        <taxon>Theropoda</taxon>
        <taxon>Coelurosauria</taxon>
        <taxon>Aves</taxon>
        <taxon>Neognathae</taxon>
        <taxon>Neoaves</taxon>
        <taxon>Telluraves</taxon>
        <taxon>Australaves</taxon>
        <taxon>Psittaciformes</taxon>
        <taxon>Psittacidae</taxon>
        <taxon>Strigops</taxon>
    </lineage>
</organism>
<evidence type="ECO:0000313" key="1">
    <source>
        <dbReference type="Ensembl" id="ENSSHBP00005009633.1"/>
    </source>
</evidence>
<accession>A0A672U7P3</accession>
<dbReference type="AlphaFoldDB" id="A0A672U7P3"/>
<dbReference type="Proteomes" id="UP000472266">
    <property type="component" value="Chromosome 4"/>
</dbReference>
<name>A0A672U7P3_STRHB</name>
<keyword evidence="2" id="KW-1185">Reference proteome</keyword>
<reference evidence="1 2" key="1">
    <citation type="submission" date="2019-11" db="EMBL/GenBank/DDBJ databases">
        <title>Strigops habroptila (kakapo) genome, bStrHab1, primary haplotype, v2.</title>
        <authorList>
            <person name="Jarvis E.D."/>
            <person name="Howard J."/>
            <person name="Rhie A."/>
            <person name="Phillippy A."/>
            <person name="Korlach J."/>
            <person name="Digby A."/>
            <person name="Iorns D."/>
            <person name="Eason D."/>
            <person name="Robertson B."/>
            <person name="Raemaekers T."/>
            <person name="Howe K."/>
            <person name="Lewin H."/>
            <person name="Damas J."/>
            <person name="Hastie A."/>
            <person name="Tracey A."/>
            <person name="Chow W."/>
            <person name="Fedrigo O."/>
        </authorList>
    </citation>
    <scope>NUCLEOTIDE SEQUENCE [LARGE SCALE GENOMIC DNA]</scope>
</reference>
<dbReference type="Ensembl" id="ENSSHBT00005011581.1">
    <property type="protein sequence ID" value="ENSSHBP00005009633.1"/>
    <property type="gene ID" value="ENSSHBG00005008404.1"/>
</dbReference>